<keyword evidence="8" id="KW-1185">Reference proteome</keyword>
<evidence type="ECO:0000256" key="1">
    <source>
        <dbReference type="ARBA" id="ARBA00004186"/>
    </source>
</evidence>
<evidence type="ECO:0000256" key="5">
    <source>
        <dbReference type="ARBA" id="ARBA00023212"/>
    </source>
</evidence>
<proteinExistence type="inferred from homology"/>
<evidence type="ECO:0000256" key="2">
    <source>
        <dbReference type="ARBA" id="ARBA00004300"/>
    </source>
</evidence>
<organism evidence="7 8">
    <name type="scientific">Temnothorax longispinosus</name>
    <dbReference type="NCBI Taxonomy" id="300112"/>
    <lineage>
        <taxon>Eukaryota</taxon>
        <taxon>Metazoa</taxon>
        <taxon>Ecdysozoa</taxon>
        <taxon>Arthropoda</taxon>
        <taxon>Hexapoda</taxon>
        <taxon>Insecta</taxon>
        <taxon>Pterygota</taxon>
        <taxon>Neoptera</taxon>
        <taxon>Endopterygota</taxon>
        <taxon>Hymenoptera</taxon>
        <taxon>Apocrita</taxon>
        <taxon>Aculeata</taxon>
        <taxon>Formicoidea</taxon>
        <taxon>Formicidae</taxon>
        <taxon>Myrmicinae</taxon>
        <taxon>Temnothorax</taxon>
    </lineage>
</organism>
<evidence type="ECO:0000256" key="6">
    <source>
        <dbReference type="SAM" id="MobiDB-lite"/>
    </source>
</evidence>
<reference evidence="7 8" key="1">
    <citation type="journal article" date="2019" name="Philos. Trans. R. Soc. Lond., B, Biol. Sci.">
        <title>Ant behaviour and brain gene expression of defending hosts depend on the ecological success of the intruding social parasite.</title>
        <authorList>
            <person name="Kaur R."/>
            <person name="Stoldt M."/>
            <person name="Jongepier E."/>
            <person name="Feldmeyer B."/>
            <person name="Menzel F."/>
            <person name="Bornberg-Bauer E."/>
            <person name="Foitzik S."/>
        </authorList>
    </citation>
    <scope>NUCLEOTIDE SEQUENCE [LARGE SCALE GENOMIC DNA]</scope>
    <source>
        <tissue evidence="7">Whole body</tissue>
    </source>
</reference>
<evidence type="ECO:0000256" key="3">
    <source>
        <dbReference type="ARBA" id="ARBA00007286"/>
    </source>
</evidence>
<dbReference type="GO" id="GO:0005813">
    <property type="term" value="C:centrosome"/>
    <property type="evidence" value="ECO:0007669"/>
    <property type="project" value="UniProtKB-SubCell"/>
</dbReference>
<name>A0A4S2KB48_9HYME</name>
<comment type="caution">
    <text evidence="7">The sequence shown here is derived from an EMBL/GenBank/DDBJ whole genome shotgun (WGS) entry which is preliminary data.</text>
</comment>
<evidence type="ECO:0000313" key="7">
    <source>
        <dbReference type="EMBL" id="TGZ46542.1"/>
    </source>
</evidence>
<feature type="region of interest" description="Disordered" evidence="6">
    <location>
        <begin position="69"/>
        <end position="93"/>
    </location>
</feature>
<gene>
    <name evidence="7" type="ORF">DBV15_07352</name>
</gene>
<dbReference type="Pfam" id="PF12926">
    <property type="entry name" value="MOZART2"/>
    <property type="match status" value="1"/>
</dbReference>
<keyword evidence="4" id="KW-0963">Cytoplasm</keyword>
<dbReference type="AlphaFoldDB" id="A0A4S2KB48"/>
<accession>A0A4S2KB48</accession>
<protein>
    <submittedName>
        <fullName evidence="7">Uncharacterized protein</fullName>
    </submittedName>
</protein>
<evidence type="ECO:0000256" key="4">
    <source>
        <dbReference type="ARBA" id="ARBA00022490"/>
    </source>
</evidence>
<dbReference type="GO" id="GO:0005819">
    <property type="term" value="C:spindle"/>
    <property type="evidence" value="ECO:0007669"/>
    <property type="project" value="UniProtKB-SubCell"/>
</dbReference>
<dbReference type="EMBL" id="QBLH01002850">
    <property type="protein sequence ID" value="TGZ46542.1"/>
    <property type="molecule type" value="Genomic_DNA"/>
</dbReference>
<comment type="similarity">
    <text evidence="3">Belongs to the MOZART2 family.</text>
</comment>
<keyword evidence="5" id="KW-0206">Cytoskeleton</keyword>
<evidence type="ECO:0000313" key="8">
    <source>
        <dbReference type="Proteomes" id="UP000310200"/>
    </source>
</evidence>
<comment type="subcellular location">
    <subcellularLocation>
        <location evidence="2">Cytoplasm</location>
        <location evidence="2">Cytoskeleton</location>
        <location evidence="2">Microtubule organizing center</location>
        <location evidence="2">Centrosome</location>
    </subcellularLocation>
    <subcellularLocation>
        <location evidence="1">Cytoplasm</location>
        <location evidence="1">Cytoskeleton</location>
        <location evidence="1">Spindle</location>
    </subcellularLocation>
</comment>
<sequence>MYLRAANPKVRRFREKMAFSQSHQQELIELAEITGISAVPGVFRIVLELLALQVSPEDIYTLLKRISTRSSKSVKRQTINEDGHASGSSSRKQ</sequence>
<dbReference type="InterPro" id="IPR024332">
    <property type="entry name" value="MOZART2"/>
</dbReference>
<dbReference type="Proteomes" id="UP000310200">
    <property type="component" value="Unassembled WGS sequence"/>
</dbReference>